<feature type="compositionally biased region" description="Low complexity" evidence="1">
    <location>
        <begin position="16"/>
        <end position="36"/>
    </location>
</feature>
<feature type="region of interest" description="Disordered" evidence="1">
    <location>
        <begin position="1"/>
        <end position="51"/>
    </location>
</feature>
<name>A0A484AWD5_DRONA</name>
<feature type="compositionally biased region" description="Polar residues" evidence="1">
    <location>
        <begin position="1"/>
        <end position="14"/>
    </location>
</feature>
<feature type="region of interest" description="Disordered" evidence="1">
    <location>
        <begin position="128"/>
        <end position="208"/>
    </location>
</feature>
<organism evidence="2 3">
    <name type="scientific">Drosophila navojoa</name>
    <name type="common">Fruit fly</name>
    <dbReference type="NCBI Taxonomy" id="7232"/>
    <lineage>
        <taxon>Eukaryota</taxon>
        <taxon>Metazoa</taxon>
        <taxon>Ecdysozoa</taxon>
        <taxon>Arthropoda</taxon>
        <taxon>Hexapoda</taxon>
        <taxon>Insecta</taxon>
        <taxon>Pterygota</taxon>
        <taxon>Neoptera</taxon>
        <taxon>Endopterygota</taxon>
        <taxon>Diptera</taxon>
        <taxon>Brachycera</taxon>
        <taxon>Muscomorpha</taxon>
        <taxon>Ephydroidea</taxon>
        <taxon>Drosophilidae</taxon>
        <taxon>Drosophila</taxon>
    </lineage>
</organism>
<dbReference type="EMBL" id="LSRL02000502">
    <property type="protein sequence ID" value="TDG40714.1"/>
    <property type="molecule type" value="Genomic_DNA"/>
</dbReference>
<evidence type="ECO:0000256" key="1">
    <source>
        <dbReference type="SAM" id="MobiDB-lite"/>
    </source>
</evidence>
<dbReference type="Proteomes" id="UP000295192">
    <property type="component" value="Unassembled WGS sequence"/>
</dbReference>
<protein>
    <submittedName>
        <fullName evidence="2">Uncharacterized protein</fullName>
    </submittedName>
</protein>
<evidence type="ECO:0000313" key="2">
    <source>
        <dbReference type="EMBL" id="TDG40714.1"/>
    </source>
</evidence>
<evidence type="ECO:0000313" key="3">
    <source>
        <dbReference type="Proteomes" id="UP000295192"/>
    </source>
</evidence>
<sequence length="432" mass="47544">MQRATKSSLLQAGSNIRGIATPRTGRGAAAGAAAAPKTNHAKTHDAGKKPQVAQRMSVEATHATGIAAAAAAAKQRQIAAEAAAIKRHSAASSALARDRGRNAAMVKLGGGAAAAAAASGVGRAAATTSAHSSVKGRAAQDAKPTWNRNQDVHGKQMTKKQLQQPSQPSQSPQSLPPPPPSSPKNTKRLKKPQPELSYPQPSFMGPGGGQVLTKPRRAYNTFKRFFVPLLKLTTPLDFQQLRPAGQRYLQKLQRHQAEEKRNKAAMRHLVEATRSLLPQWLPLDELVPPPPEFADKDEGEHNAWRYRINRTDTVTLCSFPTLERQMLEHEMSEELIVQHQAIDDLQQTEEMVVEYHRSVNATLENFLAESKALYDLTNYVDYDQDAYCKRGETMFSTLLDIAIQCRDMMAEYRAKLAKEEMLSCNFKPTNKR</sequence>
<comment type="caution">
    <text evidence="2">The sequence shown here is derived from an EMBL/GenBank/DDBJ whole genome shotgun (WGS) entry which is preliminary data.</text>
</comment>
<accession>A0A484AWD5</accession>
<dbReference type="STRING" id="7232.A0A484AWD5"/>
<dbReference type="OrthoDB" id="3176171at2759"/>
<reference evidence="2 3" key="1">
    <citation type="journal article" date="2019" name="J. Hered.">
        <title>An Improved Genome Assembly for Drosophila navojoa, the Basal Species in the mojavensis Cluster.</title>
        <authorList>
            <person name="Vanderlinde T."/>
            <person name="Dupim E.G."/>
            <person name="Nazario-Yepiz N.O."/>
            <person name="Carvalho A.B."/>
        </authorList>
    </citation>
    <scope>NUCLEOTIDE SEQUENCE [LARGE SCALE GENOMIC DNA]</scope>
    <source>
        <strain evidence="2">Navoj_Jal97</strain>
        <tissue evidence="2">Whole organism</tissue>
    </source>
</reference>
<proteinExistence type="predicted"/>
<keyword evidence="3" id="KW-1185">Reference proteome</keyword>
<dbReference type="AlphaFoldDB" id="A0A484AWD5"/>
<feature type="compositionally biased region" description="Low complexity" evidence="1">
    <location>
        <begin position="161"/>
        <end position="173"/>
    </location>
</feature>
<gene>
    <name evidence="2" type="ORF">AWZ03_012871</name>
</gene>